<comment type="subcellular location">
    <subcellularLocation>
        <location evidence="1">Cell membrane</location>
        <topology evidence="1">Peripheral membrane protein</topology>
    </subcellularLocation>
    <subcellularLocation>
        <location evidence="2">Golgi apparatus membrane</location>
        <topology evidence="2">Peripheral membrane protein</topology>
    </subcellularLocation>
</comment>
<dbReference type="GO" id="GO:0000139">
    <property type="term" value="C:Golgi membrane"/>
    <property type="evidence" value="ECO:0007669"/>
    <property type="project" value="UniProtKB-SubCell"/>
</dbReference>
<dbReference type="OMA" id="YTIERYV"/>
<evidence type="ECO:0000259" key="4">
    <source>
        <dbReference type="PROSITE" id="PS50191"/>
    </source>
</evidence>
<dbReference type="SUPFAM" id="SSF46938">
    <property type="entry name" value="CRAL/TRIO N-terminal domain"/>
    <property type="match status" value="1"/>
</dbReference>
<sequence>MFDDSAVSGPEAASLGEFRICVEKKGLHCPPGRDNDELLLRFLRARMLDVPKAAAMYEEFVRWHKEQSVDSVLEDFSYPELERVIEAWPQAWHKTDKRGRPVNIQLFSRLNVEALFEATSEERLIRRGLWVLEDLHQNKLPACSRDAGHHVGRVTIVIDLKNVGISTFTNSRVRKILSHFAHVFSQYYPEYLGQVIIVNAPVSFKIVWQLLGPFMDEKTRKKISIHRGDGSESLLEAIDSEDLPAVLGGSCHCKVCKSFSR</sequence>
<dbReference type="Gene3D" id="3.40.525.10">
    <property type="entry name" value="CRAL-TRIO lipid binding domain"/>
    <property type="match status" value="1"/>
</dbReference>
<dbReference type="Pfam" id="PF03765">
    <property type="entry name" value="CRAL_TRIO_N"/>
    <property type="match status" value="1"/>
</dbReference>
<dbReference type="Pfam" id="PF00650">
    <property type="entry name" value="CRAL_TRIO"/>
    <property type="match status" value="1"/>
</dbReference>
<dbReference type="CDD" id="cd00170">
    <property type="entry name" value="SEC14"/>
    <property type="match status" value="1"/>
</dbReference>
<gene>
    <name evidence="5" type="ORF">SELMODRAFT_184175</name>
</gene>
<reference evidence="5 6" key="1">
    <citation type="journal article" date="2011" name="Science">
        <title>The Selaginella genome identifies genetic changes associated with the evolution of vascular plants.</title>
        <authorList>
            <person name="Banks J.A."/>
            <person name="Nishiyama T."/>
            <person name="Hasebe M."/>
            <person name="Bowman J.L."/>
            <person name="Gribskov M."/>
            <person name="dePamphilis C."/>
            <person name="Albert V.A."/>
            <person name="Aono N."/>
            <person name="Aoyama T."/>
            <person name="Ambrose B.A."/>
            <person name="Ashton N.W."/>
            <person name="Axtell M.J."/>
            <person name="Barker E."/>
            <person name="Barker M.S."/>
            <person name="Bennetzen J.L."/>
            <person name="Bonawitz N.D."/>
            <person name="Chapple C."/>
            <person name="Cheng C."/>
            <person name="Correa L.G."/>
            <person name="Dacre M."/>
            <person name="DeBarry J."/>
            <person name="Dreyer I."/>
            <person name="Elias M."/>
            <person name="Engstrom E.M."/>
            <person name="Estelle M."/>
            <person name="Feng L."/>
            <person name="Finet C."/>
            <person name="Floyd S.K."/>
            <person name="Frommer W.B."/>
            <person name="Fujita T."/>
            <person name="Gramzow L."/>
            <person name="Gutensohn M."/>
            <person name="Harholt J."/>
            <person name="Hattori M."/>
            <person name="Heyl A."/>
            <person name="Hirai T."/>
            <person name="Hiwatashi Y."/>
            <person name="Ishikawa M."/>
            <person name="Iwata M."/>
            <person name="Karol K.G."/>
            <person name="Koehler B."/>
            <person name="Kolukisaoglu U."/>
            <person name="Kubo M."/>
            <person name="Kurata T."/>
            <person name="Lalonde S."/>
            <person name="Li K."/>
            <person name="Li Y."/>
            <person name="Litt A."/>
            <person name="Lyons E."/>
            <person name="Manning G."/>
            <person name="Maruyama T."/>
            <person name="Michael T.P."/>
            <person name="Mikami K."/>
            <person name="Miyazaki S."/>
            <person name="Morinaga S."/>
            <person name="Murata T."/>
            <person name="Mueller-Roeber B."/>
            <person name="Nelson D.R."/>
            <person name="Obara M."/>
            <person name="Oguri Y."/>
            <person name="Olmstead R.G."/>
            <person name="Onodera N."/>
            <person name="Petersen B.L."/>
            <person name="Pils B."/>
            <person name="Prigge M."/>
            <person name="Rensing S.A."/>
            <person name="Riano-Pachon D.M."/>
            <person name="Roberts A.W."/>
            <person name="Sato Y."/>
            <person name="Scheller H.V."/>
            <person name="Schulz B."/>
            <person name="Schulz C."/>
            <person name="Shakirov E.V."/>
            <person name="Shibagaki N."/>
            <person name="Shinohara N."/>
            <person name="Shippen D.E."/>
            <person name="Soerensen I."/>
            <person name="Sotooka R."/>
            <person name="Sugimoto N."/>
            <person name="Sugita M."/>
            <person name="Sumikawa N."/>
            <person name="Tanurdzic M."/>
            <person name="Theissen G."/>
            <person name="Ulvskov P."/>
            <person name="Wakazuki S."/>
            <person name="Weng J.K."/>
            <person name="Willats W.W."/>
            <person name="Wipf D."/>
            <person name="Wolf P.G."/>
            <person name="Yang L."/>
            <person name="Zimmer A.D."/>
            <person name="Zhu Q."/>
            <person name="Mitros T."/>
            <person name="Hellsten U."/>
            <person name="Loque D."/>
            <person name="Otillar R."/>
            <person name="Salamov A."/>
            <person name="Schmutz J."/>
            <person name="Shapiro H."/>
            <person name="Lindquist E."/>
            <person name="Lucas S."/>
            <person name="Rokhsar D."/>
            <person name="Grigoriev I.V."/>
        </authorList>
    </citation>
    <scope>NUCLEOTIDE SEQUENCE [LARGE SCALE GENOMIC DNA]</scope>
</reference>
<dbReference type="GO" id="GO:0006892">
    <property type="term" value="P:post-Golgi vesicle-mediated transport"/>
    <property type="evidence" value="ECO:0000318"/>
    <property type="project" value="GO_Central"/>
</dbReference>
<keyword evidence="6" id="KW-1185">Reference proteome</keyword>
<dbReference type="AlphaFoldDB" id="D8SZW3"/>
<dbReference type="PROSITE" id="PS50191">
    <property type="entry name" value="CRAL_TRIO"/>
    <property type="match status" value="1"/>
</dbReference>
<dbReference type="PANTHER" id="PTHR45657:SF67">
    <property type="entry name" value="CRAL-TRIO DOMAIN-CONTAINING PROTEIN"/>
    <property type="match status" value="1"/>
</dbReference>
<organism evidence="6">
    <name type="scientific">Selaginella moellendorffii</name>
    <name type="common">Spikemoss</name>
    <dbReference type="NCBI Taxonomy" id="88036"/>
    <lineage>
        <taxon>Eukaryota</taxon>
        <taxon>Viridiplantae</taxon>
        <taxon>Streptophyta</taxon>
        <taxon>Embryophyta</taxon>
        <taxon>Tracheophyta</taxon>
        <taxon>Lycopodiopsida</taxon>
        <taxon>Selaginellales</taxon>
        <taxon>Selaginellaceae</taxon>
        <taxon>Selaginella</taxon>
    </lineage>
</organism>
<evidence type="ECO:0000313" key="5">
    <source>
        <dbReference type="EMBL" id="EFJ10151.1"/>
    </source>
</evidence>
<dbReference type="InterPro" id="IPR051026">
    <property type="entry name" value="PI/PC_transfer"/>
</dbReference>
<dbReference type="EMBL" id="GL377656">
    <property type="protein sequence ID" value="EFJ10151.1"/>
    <property type="molecule type" value="Genomic_DNA"/>
</dbReference>
<protein>
    <recommendedName>
        <fullName evidence="4">CRAL-TRIO domain-containing protein</fullName>
    </recommendedName>
</protein>
<feature type="domain" description="CRAL-TRIO" evidence="4">
    <location>
        <begin position="80"/>
        <end position="255"/>
    </location>
</feature>
<dbReference type="GO" id="GO:0008526">
    <property type="term" value="F:phosphatidylinositol transfer activity"/>
    <property type="evidence" value="ECO:0000318"/>
    <property type="project" value="GO_Central"/>
</dbReference>
<dbReference type="InParanoid" id="D8SZW3"/>
<dbReference type="InterPro" id="IPR011074">
    <property type="entry name" value="CRAL/TRIO_N_dom"/>
</dbReference>
<dbReference type="SMART" id="SM01100">
    <property type="entry name" value="CRAL_TRIO_N"/>
    <property type="match status" value="1"/>
</dbReference>
<dbReference type="InterPro" id="IPR001251">
    <property type="entry name" value="CRAL-TRIO_dom"/>
</dbReference>
<dbReference type="InterPro" id="IPR036273">
    <property type="entry name" value="CRAL/TRIO_N_dom_sf"/>
</dbReference>
<evidence type="ECO:0000256" key="3">
    <source>
        <dbReference type="ARBA" id="ARBA00038020"/>
    </source>
</evidence>
<dbReference type="HOGENOM" id="CLU_014001_0_3_1"/>
<dbReference type="Gene3D" id="1.10.8.20">
    <property type="entry name" value="N-terminal domain of phosphatidylinositol transfer protein sec14p"/>
    <property type="match status" value="1"/>
</dbReference>
<comment type="similarity">
    <text evidence="3">Belongs to the SFH family.</text>
</comment>
<dbReference type="PANTHER" id="PTHR45657">
    <property type="entry name" value="CRAL-TRIO DOMAIN-CONTAINING PROTEIN YKL091C-RELATED"/>
    <property type="match status" value="1"/>
</dbReference>
<dbReference type="OrthoDB" id="1434354at2759"/>
<dbReference type="GO" id="GO:0005886">
    <property type="term" value="C:plasma membrane"/>
    <property type="evidence" value="ECO:0007669"/>
    <property type="project" value="UniProtKB-SubCell"/>
</dbReference>
<accession>D8SZW3</accession>
<dbReference type="Gramene" id="EFJ10151">
    <property type="protein sequence ID" value="EFJ10151"/>
    <property type="gene ID" value="SELMODRAFT_184175"/>
</dbReference>
<dbReference type="SUPFAM" id="SSF52087">
    <property type="entry name" value="CRAL/TRIO domain"/>
    <property type="match status" value="1"/>
</dbReference>
<proteinExistence type="inferred from homology"/>
<dbReference type="Proteomes" id="UP000001514">
    <property type="component" value="Unassembled WGS sequence"/>
</dbReference>
<dbReference type="eggNOG" id="KOG1471">
    <property type="taxonomic scope" value="Eukaryota"/>
</dbReference>
<evidence type="ECO:0000256" key="1">
    <source>
        <dbReference type="ARBA" id="ARBA00004202"/>
    </source>
</evidence>
<dbReference type="SMART" id="SM00516">
    <property type="entry name" value="SEC14"/>
    <property type="match status" value="1"/>
</dbReference>
<evidence type="ECO:0000256" key="2">
    <source>
        <dbReference type="ARBA" id="ARBA00004395"/>
    </source>
</evidence>
<dbReference type="InterPro" id="IPR036865">
    <property type="entry name" value="CRAL-TRIO_dom_sf"/>
</dbReference>
<dbReference type="KEGG" id="smo:SELMODRAFT_184175"/>
<evidence type="ECO:0000313" key="6">
    <source>
        <dbReference type="Proteomes" id="UP000001514"/>
    </source>
</evidence>
<name>D8SZW3_SELML</name>